<name>T1G7I5_HELRO</name>
<dbReference type="HOGENOM" id="CLU_125172_2_0_1"/>
<dbReference type="SUPFAM" id="SSF46579">
    <property type="entry name" value="Prefoldin"/>
    <property type="match status" value="1"/>
</dbReference>
<evidence type="ECO:0000313" key="6">
    <source>
        <dbReference type="Proteomes" id="UP000015101"/>
    </source>
</evidence>
<dbReference type="GO" id="GO:0051131">
    <property type="term" value="P:chaperone-mediated protein complex assembly"/>
    <property type="evidence" value="ECO:0000318"/>
    <property type="project" value="GO_Central"/>
</dbReference>
<evidence type="ECO:0000313" key="5">
    <source>
        <dbReference type="EnsemblMetazoa" id="HelroP89869"/>
    </source>
</evidence>
<evidence type="ECO:0000256" key="2">
    <source>
        <dbReference type="ARBA" id="ARBA00023186"/>
    </source>
</evidence>
<comment type="similarity">
    <text evidence="1">Belongs to the prefoldin subunit beta family.</text>
</comment>
<dbReference type="GO" id="GO:0051087">
    <property type="term" value="F:protein-folding chaperone binding"/>
    <property type="evidence" value="ECO:0000318"/>
    <property type="project" value="GO_Central"/>
</dbReference>
<dbReference type="GeneID" id="20217032"/>
<dbReference type="Proteomes" id="UP000015101">
    <property type="component" value="Unassembled WGS sequence"/>
</dbReference>
<dbReference type="AlphaFoldDB" id="T1G7I5"/>
<dbReference type="EnsemblMetazoa" id="HelroT89869">
    <property type="protein sequence ID" value="HelroP89869"/>
    <property type="gene ID" value="HelroG89869"/>
</dbReference>
<dbReference type="GO" id="GO:0016272">
    <property type="term" value="C:prefoldin complex"/>
    <property type="evidence" value="ECO:0000318"/>
    <property type="project" value="GO_Central"/>
</dbReference>
<sequence>MAEAIQKKLAAELEQFKALQTSYQKYISARQKLDAQLTENNMVLDEMKLLEDDSTVYKLVGPVLVKQDTVEATQNVEKRIKYISDEIKRHEGLIKEVESKQDSLRETITKLQSQSIGPTKA</sequence>
<dbReference type="FunCoup" id="T1G7I5">
    <property type="interactions" value="1577"/>
</dbReference>
<dbReference type="GO" id="GO:0006457">
    <property type="term" value="P:protein folding"/>
    <property type="evidence" value="ECO:0000318"/>
    <property type="project" value="GO_Central"/>
</dbReference>
<dbReference type="PANTHER" id="PTHR21431">
    <property type="entry name" value="PREFOLDIN SUBUNIT 6"/>
    <property type="match status" value="1"/>
</dbReference>
<dbReference type="OMA" id="VQTEFAQ"/>
<accession>T1G7I5</accession>
<feature type="coiled-coil region" evidence="3">
    <location>
        <begin position="87"/>
        <end position="114"/>
    </location>
</feature>
<dbReference type="InterPro" id="IPR002777">
    <property type="entry name" value="PFD_beta-like"/>
</dbReference>
<keyword evidence="2" id="KW-0143">Chaperone</keyword>
<dbReference type="InParanoid" id="T1G7I5"/>
<dbReference type="PANTHER" id="PTHR21431:SF0">
    <property type="entry name" value="PREFOLDIN SUBUNIT 6"/>
    <property type="match status" value="1"/>
</dbReference>
<protein>
    <recommendedName>
        <fullName evidence="7">Prefoldin subunit 6</fullName>
    </recommendedName>
</protein>
<gene>
    <name evidence="5" type="primary">20217032</name>
    <name evidence="4" type="ORF">HELRODRAFT_89869</name>
</gene>
<dbReference type="InterPro" id="IPR009053">
    <property type="entry name" value="Prefoldin"/>
</dbReference>
<dbReference type="eggNOG" id="KOG3478">
    <property type="taxonomic scope" value="Eukaryota"/>
</dbReference>
<dbReference type="EMBL" id="KB097667">
    <property type="protein sequence ID" value="ESN92141.1"/>
    <property type="molecule type" value="Genomic_DNA"/>
</dbReference>
<reference evidence="5" key="3">
    <citation type="submission" date="2015-06" db="UniProtKB">
        <authorList>
            <consortium name="EnsemblMetazoa"/>
        </authorList>
    </citation>
    <scope>IDENTIFICATION</scope>
</reference>
<dbReference type="Pfam" id="PF01920">
    <property type="entry name" value="Prefoldin_2"/>
    <property type="match status" value="1"/>
</dbReference>
<keyword evidence="3" id="KW-0175">Coiled coil</keyword>
<dbReference type="RefSeq" id="XP_009029736.1">
    <property type="nucleotide sequence ID" value="XM_009031488.1"/>
</dbReference>
<dbReference type="CDD" id="cd23161">
    <property type="entry name" value="Prefoldin_6"/>
    <property type="match status" value="1"/>
</dbReference>
<keyword evidence="6" id="KW-1185">Reference proteome</keyword>
<evidence type="ECO:0008006" key="7">
    <source>
        <dbReference type="Google" id="ProtNLM"/>
    </source>
</evidence>
<dbReference type="Gene3D" id="1.10.287.370">
    <property type="match status" value="1"/>
</dbReference>
<organism evidence="5 6">
    <name type="scientific">Helobdella robusta</name>
    <name type="common">Californian leech</name>
    <dbReference type="NCBI Taxonomy" id="6412"/>
    <lineage>
        <taxon>Eukaryota</taxon>
        <taxon>Metazoa</taxon>
        <taxon>Spiralia</taxon>
        <taxon>Lophotrochozoa</taxon>
        <taxon>Annelida</taxon>
        <taxon>Clitellata</taxon>
        <taxon>Hirudinea</taxon>
        <taxon>Rhynchobdellida</taxon>
        <taxon>Glossiphoniidae</taxon>
        <taxon>Helobdella</taxon>
    </lineage>
</organism>
<dbReference type="STRING" id="6412.T1G7I5"/>
<dbReference type="KEGG" id="hro:HELRODRAFT_89869"/>
<evidence type="ECO:0000256" key="1">
    <source>
        <dbReference type="ARBA" id="ARBA00008045"/>
    </source>
</evidence>
<reference evidence="4 6" key="2">
    <citation type="journal article" date="2013" name="Nature">
        <title>Insights into bilaterian evolution from three spiralian genomes.</title>
        <authorList>
            <person name="Simakov O."/>
            <person name="Marletaz F."/>
            <person name="Cho S.J."/>
            <person name="Edsinger-Gonzales E."/>
            <person name="Havlak P."/>
            <person name="Hellsten U."/>
            <person name="Kuo D.H."/>
            <person name="Larsson T."/>
            <person name="Lv J."/>
            <person name="Arendt D."/>
            <person name="Savage R."/>
            <person name="Osoegawa K."/>
            <person name="de Jong P."/>
            <person name="Grimwood J."/>
            <person name="Chapman J.A."/>
            <person name="Shapiro H."/>
            <person name="Aerts A."/>
            <person name="Otillar R.P."/>
            <person name="Terry A.Y."/>
            <person name="Boore J.L."/>
            <person name="Grigoriev I.V."/>
            <person name="Lindberg D.R."/>
            <person name="Seaver E.C."/>
            <person name="Weisblat D.A."/>
            <person name="Putnam N.H."/>
            <person name="Rokhsar D.S."/>
        </authorList>
    </citation>
    <scope>NUCLEOTIDE SEQUENCE</scope>
</reference>
<evidence type="ECO:0000256" key="3">
    <source>
        <dbReference type="SAM" id="Coils"/>
    </source>
</evidence>
<evidence type="ECO:0000313" key="4">
    <source>
        <dbReference type="EMBL" id="ESN92141.1"/>
    </source>
</evidence>
<reference evidence="6" key="1">
    <citation type="submission" date="2012-12" db="EMBL/GenBank/DDBJ databases">
        <authorList>
            <person name="Hellsten U."/>
            <person name="Grimwood J."/>
            <person name="Chapman J.A."/>
            <person name="Shapiro H."/>
            <person name="Aerts A."/>
            <person name="Otillar R.P."/>
            <person name="Terry A.Y."/>
            <person name="Boore J.L."/>
            <person name="Simakov O."/>
            <person name="Marletaz F."/>
            <person name="Cho S.-J."/>
            <person name="Edsinger-Gonzales E."/>
            <person name="Havlak P."/>
            <person name="Kuo D.-H."/>
            <person name="Larsson T."/>
            <person name="Lv J."/>
            <person name="Arendt D."/>
            <person name="Savage R."/>
            <person name="Osoegawa K."/>
            <person name="de Jong P."/>
            <person name="Lindberg D.R."/>
            <person name="Seaver E.C."/>
            <person name="Weisblat D.A."/>
            <person name="Putnam N.H."/>
            <person name="Grigoriev I.V."/>
            <person name="Rokhsar D.S."/>
        </authorList>
    </citation>
    <scope>NUCLEOTIDE SEQUENCE</scope>
</reference>
<dbReference type="FunFam" id="1.10.287.370:FF:000003">
    <property type="entry name" value="Prefoldin subunit 6"/>
    <property type="match status" value="1"/>
</dbReference>
<dbReference type="GO" id="GO:0005737">
    <property type="term" value="C:cytoplasm"/>
    <property type="evidence" value="ECO:0000318"/>
    <property type="project" value="GO_Central"/>
</dbReference>
<proteinExistence type="inferred from homology"/>
<dbReference type="GO" id="GO:0051082">
    <property type="term" value="F:unfolded protein binding"/>
    <property type="evidence" value="ECO:0007669"/>
    <property type="project" value="InterPro"/>
</dbReference>
<dbReference type="CTD" id="20217032"/>
<dbReference type="OrthoDB" id="248120at2759"/>
<dbReference type="EMBL" id="AMQM01007796">
    <property type="status" value="NOT_ANNOTATED_CDS"/>
    <property type="molecule type" value="Genomic_DNA"/>
</dbReference>